<dbReference type="InterPro" id="IPR036259">
    <property type="entry name" value="MFS_trans_sf"/>
</dbReference>
<feature type="transmembrane region" description="Helical" evidence="6">
    <location>
        <begin position="380"/>
        <end position="402"/>
    </location>
</feature>
<evidence type="ECO:0000256" key="5">
    <source>
        <dbReference type="ARBA" id="ARBA00023136"/>
    </source>
</evidence>
<feature type="transmembrane region" description="Helical" evidence="6">
    <location>
        <begin position="347"/>
        <end position="368"/>
    </location>
</feature>
<dbReference type="SUPFAM" id="SSF103473">
    <property type="entry name" value="MFS general substrate transporter"/>
    <property type="match status" value="1"/>
</dbReference>
<feature type="transmembrane region" description="Helical" evidence="6">
    <location>
        <begin position="124"/>
        <end position="147"/>
    </location>
</feature>
<dbReference type="InterPro" id="IPR020846">
    <property type="entry name" value="MFS_dom"/>
</dbReference>
<reference evidence="8 9" key="1">
    <citation type="submission" date="2018-01" db="EMBL/GenBank/DDBJ databases">
        <authorList>
            <person name="Clerissi C."/>
        </authorList>
    </citation>
    <scope>NUCLEOTIDE SEQUENCE [LARGE SCALE GENOMIC DNA]</scope>
    <source>
        <strain evidence="8">Cupriavidus taiwanensis STM 3521</strain>
    </source>
</reference>
<proteinExistence type="predicted"/>
<feature type="transmembrane region" description="Helical" evidence="6">
    <location>
        <begin position="99"/>
        <end position="118"/>
    </location>
</feature>
<dbReference type="Pfam" id="PF07690">
    <property type="entry name" value="MFS_1"/>
    <property type="match status" value="1"/>
</dbReference>
<dbReference type="InterPro" id="IPR011701">
    <property type="entry name" value="MFS"/>
</dbReference>
<comment type="caution">
    <text evidence="8">The sequence shown here is derived from an EMBL/GenBank/DDBJ whole genome shotgun (WGS) entry which is preliminary data.</text>
</comment>
<dbReference type="AlphaFoldDB" id="A0A976A0W6"/>
<feature type="transmembrane region" description="Helical" evidence="6">
    <location>
        <begin position="290"/>
        <end position="311"/>
    </location>
</feature>
<feature type="transmembrane region" description="Helical" evidence="6">
    <location>
        <begin position="260"/>
        <end position="278"/>
    </location>
</feature>
<sequence>MEHHATLSPDVQTRPEDTYAFADATYRKVALRFIPFLMLCYVVAYLDRVNIGIAKLNMLSDLQFSEAAYGLGAGLFFIGYMLFEVPSNLIMHRVGARRWIARIMTSWGLLSGLMAFVTTPWQFYTVRFLLGVAEAGFYPGVILYLTYWFPNRRRAKVTAIFQAGIPIAGLLGSPLSGWILERFHLVGGHAGWQWVFVLEALPTLPLAIGVLWILTDRVKDAKWLTPAQRQLIESDIALDDHGREHMPLTGILRDMRICKIILMTFPAMMALYTLGFYLPTLIKDAGAVSGVQIGLLSAIPYCVAVVAMVLAGRSSDRYAERRWHLAGIMLVGAFGLVASVFAGQNLVLAVISLSIAAAGIISFSPIMWTLPTAFLGGATAAACIGAINSLANLGGFVSPYLIGWIRDTYHSTAPAIFIIAGALVAGALIALSFDPKKVNR</sequence>
<comment type="subcellular location">
    <subcellularLocation>
        <location evidence="1">Membrane</location>
        <topology evidence="1">Multi-pass membrane protein</topology>
    </subcellularLocation>
</comment>
<dbReference type="RefSeq" id="WP_198046728.1">
    <property type="nucleotide sequence ID" value="NZ_LT976856.1"/>
</dbReference>
<protein>
    <submittedName>
        <fullName evidence="8">Tartrate transporter</fullName>
    </submittedName>
</protein>
<dbReference type="PROSITE" id="PS50850">
    <property type="entry name" value="MFS"/>
    <property type="match status" value="1"/>
</dbReference>
<evidence type="ECO:0000256" key="6">
    <source>
        <dbReference type="SAM" id="Phobius"/>
    </source>
</evidence>
<dbReference type="Gene3D" id="1.20.1250.20">
    <property type="entry name" value="MFS general substrate transporter like domains"/>
    <property type="match status" value="2"/>
</dbReference>
<feature type="transmembrane region" description="Helical" evidence="6">
    <location>
        <begin position="67"/>
        <end position="87"/>
    </location>
</feature>
<keyword evidence="2" id="KW-0813">Transport</keyword>
<evidence type="ECO:0000256" key="2">
    <source>
        <dbReference type="ARBA" id="ARBA00022448"/>
    </source>
</evidence>
<gene>
    <name evidence="8" type="primary">ttuB</name>
    <name evidence="8" type="ORF">CBM2589_B230092</name>
</gene>
<name>A0A976A0W6_9BURK</name>
<evidence type="ECO:0000256" key="4">
    <source>
        <dbReference type="ARBA" id="ARBA00022989"/>
    </source>
</evidence>
<dbReference type="PANTHER" id="PTHR43791:SF36">
    <property type="entry name" value="TRANSPORTER, PUTATIVE (AFU_ORTHOLOGUE AFUA_6G08340)-RELATED"/>
    <property type="match status" value="1"/>
</dbReference>
<evidence type="ECO:0000313" key="8">
    <source>
        <dbReference type="EMBL" id="SOY50693.1"/>
    </source>
</evidence>
<keyword evidence="3 6" id="KW-0812">Transmembrane</keyword>
<evidence type="ECO:0000256" key="3">
    <source>
        <dbReference type="ARBA" id="ARBA00022692"/>
    </source>
</evidence>
<dbReference type="EMBL" id="OFSP01000016">
    <property type="protein sequence ID" value="SOY50693.1"/>
    <property type="molecule type" value="Genomic_DNA"/>
</dbReference>
<feature type="transmembrane region" description="Helical" evidence="6">
    <location>
        <begin position="159"/>
        <end position="180"/>
    </location>
</feature>
<dbReference type="CDD" id="cd17319">
    <property type="entry name" value="MFS_ExuT_GudP_like"/>
    <property type="match status" value="1"/>
</dbReference>
<dbReference type="FunFam" id="1.20.1250.20:FF:000018">
    <property type="entry name" value="MFS transporter permease"/>
    <property type="match status" value="1"/>
</dbReference>
<accession>A0A976A0W6</accession>
<evidence type="ECO:0000259" key="7">
    <source>
        <dbReference type="PROSITE" id="PS50850"/>
    </source>
</evidence>
<feature type="transmembrane region" description="Helical" evidence="6">
    <location>
        <begin position="192"/>
        <end position="214"/>
    </location>
</feature>
<evidence type="ECO:0000256" key="1">
    <source>
        <dbReference type="ARBA" id="ARBA00004141"/>
    </source>
</evidence>
<evidence type="ECO:0000313" key="9">
    <source>
        <dbReference type="Proteomes" id="UP000256297"/>
    </source>
</evidence>
<feature type="transmembrane region" description="Helical" evidence="6">
    <location>
        <begin position="29"/>
        <end position="47"/>
    </location>
</feature>
<feature type="domain" description="Major facilitator superfamily (MFS) profile" evidence="7">
    <location>
        <begin position="33"/>
        <end position="438"/>
    </location>
</feature>
<feature type="transmembrane region" description="Helical" evidence="6">
    <location>
        <begin position="323"/>
        <end position="341"/>
    </location>
</feature>
<dbReference type="PANTHER" id="PTHR43791">
    <property type="entry name" value="PERMEASE-RELATED"/>
    <property type="match status" value="1"/>
</dbReference>
<keyword evidence="4 6" id="KW-1133">Transmembrane helix</keyword>
<keyword evidence="5 6" id="KW-0472">Membrane</keyword>
<dbReference type="Proteomes" id="UP000256297">
    <property type="component" value="Chromosome CBM2589_b"/>
</dbReference>
<organism evidence="8 9">
    <name type="scientific">Cupriavidus taiwanensis</name>
    <dbReference type="NCBI Taxonomy" id="164546"/>
    <lineage>
        <taxon>Bacteria</taxon>
        <taxon>Pseudomonadati</taxon>
        <taxon>Pseudomonadota</taxon>
        <taxon>Betaproteobacteria</taxon>
        <taxon>Burkholderiales</taxon>
        <taxon>Burkholderiaceae</taxon>
        <taxon>Cupriavidus</taxon>
    </lineage>
</organism>
<feature type="transmembrane region" description="Helical" evidence="6">
    <location>
        <begin position="414"/>
        <end position="433"/>
    </location>
</feature>
<dbReference type="GO" id="GO:0022857">
    <property type="term" value="F:transmembrane transporter activity"/>
    <property type="evidence" value="ECO:0007669"/>
    <property type="project" value="InterPro"/>
</dbReference>
<dbReference type="GO" id="GO:0005886">
    <property type="term" value="C:plasma membrane"/>
    <property type="evidence" value="ECO:0007669"/>
    <property type="project" value="TreeGrafter"/>
</dbReference>